<accession>E6U8P0</accession>
<evidence type="ECO:0000256" key="7">
    <source>
        <dbReference type="ARBA" id="ARBA00022840"/>
    </source>
</evidence>
<keyword evidence="8 14" id="KW-0346">Stress response</keyword>
<evidence type="ECO:0000256" key="9">
    <source>
        <dbReference type="ARBA" id="ARBA00050665"/>
    </source>
</evidence>
<dbReference type="InterPro" id="IPR046336">
    <property type="entry name" value="Lon_prtase_N_sf"/>
</dbReference>
<comment type="subcellular location">
    <subcellularLocation>
        <location evidence="1 14 15">Cytoplasm</location>
    </subcellularLocation>
</comment>
<keyword evidence="20" id="KW-0175">Coiled coil</keyword>
<dbReference type="InterPro" id="IPR054594">
    <property type="entry name" value="Lon_lid"/>
</dbReference>
<dbReference type="HAMAP" id="MF_01973">
    <property type="entry name" value="lon_bact"/>
    <property type="match status" value="1"/>
</dbReference>
<evidence type="ECO:0000256" key="11">
    <source>
        <dbReference type="ARBA" id="ARBA00066743"/>
    </source>
</evidence>
<organism evidence="24 25">
    <name type="scientific">Ethanoligenens harbinense (strain DSM 18485 / JCM 12961 / CGMCC 1.5033 / YUAN-3)</name>
    <dbReference type="NCBI Taxonomy" id="663278"/>
    <lineage>
        <taxon>Bacteria</taxon>
        <taxon>Bacillati</taxon>
        <taxon>Bacillota</taxon>
        <taxon>Clostridia</taxon>
        <taxon>Eubacteriales</taxon>
        <taxon>Oscillospiraceae</taxon>
        <taxon>Ethanoligenens</taxon>
    </lineage>
</organism>
<dbReference type="KEGG" id="eha:Ethha_0446"/>
<evidence type="ECO:0000256" key="5">
    <source>
        <dbReference type="ARBA" id="ARBA00022801"/>
    </source>
</evidence>
<comment type="subunit">
    <text evidence="14 15">Homohexamer. Organized in a ring with a central cavity.</text>
</comment>
<feature type="coiled-coil region" evidence="20">
    <location>
        <begin position="193"/>
        <end position="222"/>
    </location>
</feature>
<comment type="induction">
    <text evidence="14">By heat shock.</text>
</comment>
<evidence type="ECO:0000256" key="15">
    <source>
        <dbReference type="PIRNR" id="PIRNR001174"/>
    </source>
</evidence>
<evidence type="ECO:0000256" key="8">
    <source>
        <dbReference type="ARBA" id="ARBA00023016"/>
    </source>
</evidence>
<evidence type="ECO:0000259" key="22">
    <source>
        <dbReference type="PROSITE" id="PS51786"/>
    </source>
</evidence>
<name>E6U8P0_ETHHY</name>
<dbReference type="Gene3D" id="2.30.130.40">
    <property type="entry name" value="LON domain-like"/>
    <property type="match status" value="1"/>
</dbReference>
<comment type="catalytic activity">
    <reaction evidence="9 14 15 18">
        <text>Hydrolysis of proteins in presence of ATP.</text>
        <dbReference type="EC" id="3.4.21.53"/>
    </reaction>
</comment>
<keyword evidence="3 14" id="KW-0645">Protease</keyword>
<keyword evidence="2 14" id="KW-0963">Cytoplasm</keyword>
<gene>
    <name evidence="14" type="primary">lon</name>
    <name evidence="24" type="ordered locus">Ethha_0446</name>
</gene>
<dbReference type="Gene3D" id="3.30.230.10">
    <property type="match status" value="1"/>
</dbReference>
<evidence type="ECO:0000256" key="2">
    <source>
        <dbReference type="ARBA" id="ARBA00022490"/>
    </source>
</evidence>
<dbReference type="AlphaFoldDB" id="E6U8P0"/>
<evidence type="ECO:0000256" key="13">
    <source>
        <dbReference type="ARBA" id="ARBA00082722"/>
    </source>
</evidence>
<dbReference type="SUPFAM" id="SSF54211">
    <property type="entry name" value="Ribosomal protein S5 domain 2-like"/>
    <property type="match status" value="1"/>
</dbReference>
<evidence type="ECO:0000256" key="6">
    <source>
        <dbReference type="ARBA" id="ARBA00022825"/>
    </source>
</evidence>
<dbReference type="InterPro" id="IPR004815">
    <property type="entry name" value="Lon_bac/euk-typ"/>
</dbReference>
<dbReference type="eggNOG" id="COG0466">
    <property type="taxonomic scope" value="Bacteria"/>
</dbReference>
<evidence type="ECO:0000259" key="23">
    <source>
        <dbReference type="PROSITE" id="PS51787"/>
    </source>
</evidence>
<dbReference type="Proteomes" id="UP000001551">
    <property type="component" value="Chromosome"/>
</dbReference>
<dbReference type="Pfam" id="PF22667">
    <property type="entry name" value="Lon_lid"/>
    <property type="match status" value="1"/>
</dbReference>
<feature type="region of interest" description="Disordered" evidence="21">
    <location>
        <begin position="784"/>
        <end position="809"/>
    </location>
</feature>
<dbReference type="GO" id="GO:0016887">
    <property type="term" value="F:ATP hydrolysis activity"/>
    <property type="evidence" value="ECO:0007669"/>
    <property type="project" value="UniProtKB-UniRule"/>
</dbReference>
<dbReference type="InterPro" id="IPR027417">
    <property type="entry name" value="P-loop_NTPase"/>
</dbReference>
<evidence type="ECO:0000256" key="17">
    <source>
        <dbReference type="PIRSR" id="PIRSR001174-2"/>
    </source>
</evidence>
<evidence type="ECO:0000313" key="25">
    <source>
        <dbReference type="Proteomes" id="UP000001551"/>
    </source>
</evidence>
<evidence type="ECO:0000256" key="19">
    <source>
        <dbReference type="RuleBase" id="RU000591"/>
    </source>
</evidence>
<dbReference type="GO" id="GO:0043565">
    <property type="term" value="F:sequence-specific DNA binding"/>
    <property type="evidence" value="ECO:0007669"/>
    <property type="project" value="UniProtKB-UniRule"/>
</dbReference>
<dbReference type="GO" id="GO:0034605">
    <property type="term" value="P:cellular response to heat"/>
    <property type="evidence" value="ECO:0007669"/>
    <property type="project" value="UniProtKB-UniRule"/>
</dbReference>
<dbReference type="PROSITE" id="PS51787">
    <property type="entry name" value="LON_N"/>
    <property type="match status" value="1"/>
</dbReference>
<feature type="binding site" evidence="14 17">
    <location>
        <begin position="358"/>
        <end position="365"/>
    </location>
    <ligand>
        <name>ATP</name>
        <dbReference type="ChEBI" id="CHEBI:30616"/>
    </ligand>
</feature>
<proteinExistence type="evidence at transcript level"/>
<dbReference type="EC" id="3.4.21.53" evidence="11 14"/>
<evidence type="ECO:0000256" key="18">
    <source>
        <dbReference type="PROSITE-ProRule" id="PRU01122"/>
    </source>
</evidence>
<keyword evidence="7 14" id="KW-0067">ATP-binding</keyword>
<dbReference type="NCBIfam" id="TIGR00763">
    <property type="entry name" value="lon"/>
    <property type="match status" value="1"/>
</dbReference>
<dbReference type="Pfam" id="PF05362">
    <property type="entry name" value="Lon_C"/>
    <property type="match status" value="1"/>
</dbReference>
<feature type="active site" evidence="14 16">
    <location>
        <position position="681"/>
    </location>
</feature>
<dbReference type="GO" id="GO:0004176">
    <property type="term" value="F:ATP-dependent peptidase activity"/>
    <property type="evidence" value="ECO:0007669"/>
    <property type="project" value="UniProtKB-UniRule"/>
</dbReference>
<reference evidence="24 25" key="1">
    <citation type="submission" date="2010-12" db="EMBL/GenBank/DDBJ databases">
        <title>Complete sequence of Ethanoligenens harbinense YUAN-3.</title>
        <authorList>
            <person name="Lucas S."/>
            <person name="Copeland A."/>
            <person name="Lapidus A."/>
            <person name="Cheng J.-F."/>
            <person name="Bruce D."/>
            <person name="Goodwin L."/>
            <person name="Pitluck S."/>
            <person name="Chertkov O."/>
            <person name="Misra M."/>
            <person name="Detter J.C."/>
            <person name="Han C."/>
            <person name="Tapia R."/>
            <person name="Land M."/>
            <person name="Hauser L."/>
            <person name="Jeffries C."/>
            <person name="Kyrpides N."/>
            <person name="Ivanova N."/>
            <person name="Mikhailova N."/>
            <person name="Wang A."/>
            <person name="Mouttaki H."/>
            <person name="He Z."/>
            <person name="Zhou J."/>
            <person name="Hemme C.L."/>
            <person name="Woyke T."/>
        </authorList>
    </citation>
    <scope>NUCLEOTIDE SEQUENCE [LARGE SCALE GENOMIC DNA]</scope>
    <source>
        <strain evidence="25">DSM 18485 / JCM 12961 / CGMCC 1.5033 / YUAN-3</strain>
    </source>
</reference>
<dbReference type="PANTHER" id="PTHR10046">
    <property type="entry name" value="ATP DEPENDENT LON PROTEASE FAMILY MEMBER"/>
    <property type="match status" value="1"/>
</dbReference>
<feature type="domain" description="Lon N-terminal" evidence="23">
    <location>
        <begin position="12"/>
        <end position="207"/>
    </location>
</feature>
<dbReference type="InterPro" id="IPR015947">
    <property type="entry name" value="PUA-like_sf"/>
</dbReference>
<dbReference type="InterPro" id="IPR008268">
    <property type="entry name" value="Peptidase_S16_AS"/>
</dbReference>
<dbReference type="SMART" id="SM00382">
    <property type="entry name" value="AAA"/>
    <property type="match status" value="1"/>
</dbReference>
<evidence type="ECO:0000256" key="20">
    <source>
        <dbReference type="SAM" id="Coils"/>
    </source>
</evidence>
<dbReference type="MEROPS" id="S16.001"/>
<dbReference type="PROSITE" id="PS51786">
    <property type="entry name" value="LON_PROTEOLYTIC"/>
    <property type="match status" value="1"/>
</dbReference>
<dbReference type="GO" id="GO:0004252">
    <property type="term" value="F:serine-type endopeptidase activity"/>
    <property type="evidence" value="ECO:0007669"/>
    <property type="project" value="UniProtKB-UniRule"/>
</dbReference>
<dbReference type="PIRSF" id="PIRSF001174">
    <property type="entry name" value="Lon_proteas"/>
    <property type="match status" value="1"/>
</dbReference>
<dbReference type="GO" id="GO:0006515">
    <property type="term" value="P:protein quality control for misfolded or incompletely synthesized proteins"/>
    <property type="evidence" value="ECO:0007669"/>
    <property type="project" value="UniProtKB-UniRule"/>
</dbReference>
<dbReference type="PROSITE" id="PS01046">
    <property type="entry name" value="LON_SER"/>
    <property type="match status" value="1"/>
</dbReference>
<keyword evidence="5 14" id="KW-0378">Hydrolase</keyword>
<comment type="similarity">
    <text evidence="14 15 18 19">Belongs to the peptidase S16 family.</text>
</comment>
<dbReference type="InterPro" id="IPR003959">
    <property type="entry name" value="ATPase_AAA_core"/>
</dbReference>
<comment type="function">
    <text evidence="10 14">ATP-dependent serine protease that mediates the selective degradation of mutant and abnormal proteins as well as certain short-lived regulatory proteins. Required for cellular homeostasis and for survival from DNA damage and developmental changes induced by stress. Degrades polypeptides processively to yield small peptide fragments that are 5 to 10 amino acids long. Binds to DNA in a double-stranded, site-specific manner.</text>
</comment>
<dbReference type="FunFam" id="3.40.50.300:FF:000021">
    <property type="entry name" value="Lon protease homolog"/>
    <property type="match status" value="1"/>
</dbReference>
<evidence type="ECO:0000256" key="16">
    <source>
        <dbReference type="PIRSR" id="PIRSR001174-1"/>
    </source>
</evidence>
<dbReference type="EMBL" id="CP002400">
    <property type="protein sequence ID" value="ADU26031.1"/>
    <property type="molecule type" value="Genomic_DNA"/>
</dbReference>
<dbReference type="CDD" id="cd19500">
    <property type="entry name" value="RecA-like_Lon"/>
    <property type="match status" value="1"/>
</dbReference>
<dbReference type="Pfam" id="PF00004">
    <property type="entry name" value="AAA"/>
    <property type="match status" value="1"/>
</dbReference>
<dbReference type="STRING" id="663278.Ethha_0446"/>
<keyword evidence="6 14" id="KW-0720">Serine protease</keyword>
<dbReference type="RefSeq" id="WP_013484412.1">
    <property type="nucleotide sequence ID" value="NC_014828.1"/>
</dbReference>
<dbReference type="InterPro" id="IPR008269">
    <property type="entry name" value="Lon_proteolytic"/>
</dbReference>
<evidence type="ECO:0000313" key="24">
    <source>
        <dbReference type="EMBL" id="ADU26031.1"/>
    </source>
</evidence>
<dbReference type="InterPro" id="IPR003111">
    <property type="entry name" value="Lon_prtase_N"/>
</dbReference>
<dbReference type="InterPro" id="IPR027065">
    <property type="entry name" value="Lon_Prtase"/>
</dbReference>
<dbReference type="Gene3D" id="1.10.8.60">
    <property type="match status" value="1"/>
</dbReference>
<evidence type="ECO:0000256" key="21">
    <source>
        <dbReference type="SAM" id="MobiDB-lite"/>
    </source>
</evidence>
<protein>
    <recommendedName>
        <fullName evidence="12 14">Lon protease</fullName>
        <ecNumber evidence="11 14">3.4.21.53</ecNumber>
    </recommendedName>
    <alternativeName>
        <fullName evidence="13 14">ATP-dependent protease La</fullName>
    </alternativeName>
</protein>
<evidence type="ECO:0000256" key="4">
    <source>
        <dbReference type="ARBA" id="ARBA00022741"/>
    </source>
</evidence>
<dbReference type="PRINTS" id="PR00830">
    <property type="entry name" value="ENDOLAPTASE"/>
</dbReference>
<keyword evidence="4 14" id="KW-0547">Nucleotide-binding</keyword>
<evidence type="ECO:0000256" key="14">
    <source>
        <dbReference type="HAMAP-Rule" id="MF_01973"/>
    </source>
</evidence>
<keyword evidence="25" id="KW-1185">Reference proteome</keyword>
<evidence type="ECO:0000256" key="12">
    <source>
        <dbReference type="ARBA" id="ARBA00071934"/>
    </source>
</evidence>
<evidence type="ECO:0000256" key="3">
    <source>
        <dbReference type="ARBA" id="ARBA00022670"/>
    </source>
</evidence>
<dbReference type="SUPFAM" id="SSF52540">
    <property type="entry name" value="P-loop containing nucleoside triphosphate hydrolases"/>
    <property type="match status" value="1"/>
</dbReference>
<dbReference type="Pfam" id="PF02190">
    <property type="entry name" value="LON_substr_bdg"/>
    <property type="match status" value="1"/>
</dbReference>
<dbReference type="GO" id="GO:0005737">
    <property type="term" value="C:cytoplasm"/>
    <property type="evidence" value="ECO:0007669"/>
    <property type="project" value="UniProtKB-SubCell"/>
</dbReference>
<dbReference type="HOGENOM" id="CLU_004109_4_3_9"/>
<sequence length="809" mass="89016">MNTQAPRENTTLPLLPLRGMVVFPGTLLNFDVGRKKSAFAINESMKADQMLFLVAQKDIRTEEPTAENFHVMGTVARIRQLLHVSGENIKVSVEGLFRARLCEIVQEDPYFVAAVEPCAETGRAPRAATAQALLRQAQDLVGEYTEIGPKLPEELLTEIVAGKEPGKTADYIASNILPQQEDKQTALEELSPVKRLTLVLRMLRHEIEVLRLEQEIAQKVQERIDKGQRDYYLREQLKTLAEELGDQSEADESARYHQAVDKLALPEESAKKLHKEADRLARMPQGSHEATVVRSWLDACLTLPWNKESKDKIDLAQAQKVLDAGHYGMKKVKDRILESLAVRKLAPEQKGQILCLEGPPGVGKTTIARAVAKSLGRRFARVSLGGIRDEADIRGHRKTYIGAMPGRVLTALTQAGTRNPVLLLDEIDKMCESYQGDPSAALLEVLDAEQNHAFRDHYIELPFDLSDVLFITTANNIDTIPAPLLDRMELIELPSYTREEKFQIAKRHLLTRQLHTHGLTRRTLKVSDAVLYDLIDFYTREAGVRRLERQIAALCRKAARVIAAGEQKTVSVGPEQLESLLGPHRFRPESIPSKDEVGVVTGLAWTSVGGETMPVEVAVLDGSGKVELTGSLGDVMKESAMAAISYIRSKADALGIAHDFYKTKDLHIHVPEGAIPKDGPSAGVTMATALTSALLGLPVRRDIAMTGEITLRGRVLPIGGLREKSMAAYRAGVRAVIIPQDNQPDLAEVDKVVKEHVRFIPADHMDTVLQNAILFPPQAGTARAEAAAQTAPPLPVPPVAHTSAPVVEQ</sequence>
<feature type="active site" evidence="14 16">
    <location>
        <position position="724"/>
    </location>
</feature>
<evidence type="ECO:0000256" key="10">
    <source>
        <dbReference type="ARBA" id="ARBA00053875"/>
    </source>
</evidence>
<dbReference type="Gene3D" id="3.40.50.300">
    <property type="entry name" value="P-loop containing nucleotide triphosphate hydrolases"/>
    <property type="match status" value="1"/>
</dbReference>
<dbReference type="Gene3D" id="1.20.58.1480">
    <property type="match status" value="1"/>
</dbReference>
<dbReference type="GO" id="GO:0005524">
    <property type="term" value="F:ATP binding"/>
    <property type="evidence" value="ECO:0007669"/>
    <property type="project" value="UniProtKB-UniRule"/>
</dbReference>
<dbReference type="InterPro" id="IPR020568">
    <property type="entry name" value="Ribosomal_Su5_D2-typ_SF"/>
</dbReference>
<dbReference type="SUPFAM" id="SSF88697">
    <property type="entry name" value="PUA domain-like"/>
    <property type="match status" value="1"/>
</dbReference>
<dbReference type="InterPro" id="IPR003593">
    <property type="entry name" value="AAA+_ATPase"/>
</dbReference>
<dbReference type="InterPro" id="IPR027543">
    <property type="entry name" value="Lon_bac"/>
</dbReference>
<dbReference type="SMART" id="SM00464">
    <property type="entry name" value="LON"/>
    <property type="match status" value="1"/>
</dbReference>
<dbReference type="Gene3D" id="1.20.5.5270">
    <property type="match status" value="1"/>
</dbReference>
<feature type="domain" description="Lon proteolytic" evidence="22">
    <location>
        <begin position="594"/>
        <end position="775"/>
    </location>
</feature>
<dbReference type="InterPro" id="IPR014721">
    <property type="entry name" value="Ribsml_uS5_D2-typ_fold_subgr"/>
</dbReference>
<evidence type="ECO:0000256" key="1">
    <source>
        <dbReference type="ARBA" id="ARBA00004496"/>
    </source>
</evidence>